<dbReference type="Gene3D" id="1.20.120.1760">
    <property type="match status" value="1"/>
</dbReference>
<evidence type="ECO:0000256" key="5">
    <source>
        <dbReference type="ARBA" id="ARBA00022692"/>
    </source>
</evidence>
<evidence type="ECO:0000256" key="1">
    <source>
        <dbReference type="ARBA" id="ARBA00004141"/>
    </source>
</evidence>
<keyword evidence="8 12" id="KW-0472">Membrane</keyword>
<dbReference type="PIRSF" id="PIRSF000847">
    <property type="entry name" value="Phos_ph_gly_syn"/>
    <property type="match status" value="1"/>
</dbReference>
<evidence type="ECO:0000256" key="6">
    <source>
        <dbReference type="ARBA" id="ARBA00022989"/>
    </source>
</evidence>
<dbReference type="AlphaFoldDB" id="A0A2G6K7E6"/>
<dbReference type="GO" id="GO:0016020">
    <property type="term" value="C:membrane"/>
    <property type="evidence" value="ECO:0007669"/>
    <property type="project" value="UniProtKB-SubCell"/>
</dbReference>
<organism evidence="13 14">
    <name type="scientific">Ilumatobacter coccineus</name>
    <dbReference type="NCBI Taxonomy" id="467094"/>
    <lineage>
        <taxon>Bacteria</taxon>
        <taxon>Bacillati</taxon>
        <taxon>Actinomycetota</taxon>
        <taxon>Acidimicrobiia</taxon>
        <taxon>Acidimicrobiales</taxon>
        <taxon>Ilumatobacteraceae</taxon>
        <taxon>Ilumatobacter</taxon>
    </lineage>
</organism>
<sequence length="196" mass="21754">MSTTPREVNTIWTIPNLFTLLRLLCLPIFVWLLVRGERQAAGWMLGALSATDWVDGYLARRLGQVSEFGKAFDPTVDRLVFFVALIAIIVDGSIPLWFGLAVLFREVAVGASVAIATVFFHMKRFDVTLVGKWATFLLMLAVPGFLLSHSSIVIADWFGVASWIIGIPGLILSYYAGLTYIPRIKQNVQHRSLPTG</sequence>
<evidence type="ECO:0000256" key="7">
    <source>
        <dbReference type="ARBA" id="ARBA00023098"/>
    </source>
</evidence>
<feature type="transmembrane region" description="Helical" evidence="12">
    <location>
        <begin position="134"/>
        <end position="154"/>
    </location>
</feature>
<gene>
    <name evidence="13" type="ORF">CSA55_05420</name>
</gene>
<dbReference type="InterPro" id="IPR000462">
    <property type="entry name" value="CDP-OH_P_trans"/>
</dbReference>
<dbReference type="Pfam" id="PF01066">
    <property type="entry name" value="CDP-OH_P_transf"/>
    <property type="match status" value="1"/>
</dbReference>
<dbReference type="PROSITE" id="PS00379">
    <property type="entry name" value="CDP_ALCOHOL_P_TRANSF"/>
    <property type="match status" value="1"/>
</dbReference>
<dbReference type="InterPro" id="IPR050324">
    <property type="entry name" value="CDP-alcohol_PTase-I"/>
</dbReference>
<evidence type="ECO:0000313" key="13">
    <source>
        <dbReference type="EMBL" id="PIE31555.1"/>
    </source>
</evidence>
<protein>
    <recommendedName>
        <fullName evidence="15">CDP-diacylglycerol--glycerol-3-phosphate 3-phosphatidyltransferase</fullName>
    </recommendedName>
</protein>
<dbReference type="Proteomes" id="UP000230914">
    <property type="component" value="Unassembled WGS sequence"/>
</dbReference>
<dbReference type="InterPro" id="IPR043130">
    <property type="entry name" value="CDP-OH_PTrfase_TM_dom"/>
</dbReference>
<name>A0A2G6K7E6_9ACTN</name>
<keyword evidence="4 11" id="KW-0808">Transferase</keyword>
<dbReference type="UniPathway" id="UPA00085"/>
<keyword evidence="6 12" id="KW-1133">Transmembrane helix</keyword>
<reference evidence="13 14" key="1">
    <citation type="submission" date="2017-10" db="EMBL/GenBank/DDBJ databases">
        <title>Novel microbial diversity and functional potential in the marine mammal oral microbiome.</title>
        <authorList>
            <person name="Dudek N.K."/>
            <person name="Sun C.L."/>
            <person name="Burstein D."/>
            <person name="Kantor R.S."/>
            <person name="Aliaga Goltsman D.S."/>
            <person name="Bik E.M."/>
            <person name="Thomas B.C."/>
            <person name="Banfield J.F."/>
            <person name="Relman D.A."/>
        </authorList>
    </citation>
    <scope>NUCLEOTIDE SEQUENCE [LARGE SCALE GENOMIC DNA]</scope>
    <source>
        <strain evidence="13">DOLJORAL78_61_10</strain>
    </source>
</reference>
<evidence type="ECO:0000256" key="11">
    <source>
        <dbReference type="RuleBase" id="RU003750"/>
    </source>
</evidence>
<comment type="caution">
    <text evidence="13">The sequence shown here is derived from an EMBL/GenBank/DDBJ whole genome shotgun (WGS) entry which is preliminary data.</text>
</comment>
<dbReference type="InterPro" id="IPR048254">
    <property type="entry name" value="CDP_ALCOHOL_P_TRANSF_CS"/>
</dbReference>
<evidence type="ECO:0000256" key="10">
    <source>
        <dbReference type="ARBA" id="ARBA00023264"/>
    </source>
</evidence>
<keyword evidence="3" id="KW-0444">Lipid biosynthesis</keyword>
<evidence type="ECO:0000256" key="8">
    <source>
        <dbReference type="ARBA" id="ARBA00023136"/>
    </source>
</evidence>
<dbReference type="PANTHER" id="PTHR14269">
    <property type="entry name" value="CDP-DIACYLGLYCEROL--GLYCEROL-3-PHOSPHATE 3-PHOSPHATIDYLTRANSFERASE-RELATED"/>
    <property type="match status" value="1"/>
</dbReference>
<comment type="similarity">
    <text evidence="2 11">Belongs to the CDP-alcohol phosphatidyltransferase class-I family.</text>
</comment>
<comment type="subcellular location">
    <subcellularLocation>
        <location evidence="1">Membrane</location>
        <topology evidence="1">Multi-pass membrane protein</topology>
    </subcellularLocation>
</comment>
<dbReference type="GO" id="GO:0046474">
    <property type="term" value="P:glycerophospholipid biosynthetic process"/>
    <property type="evidence" value="ECO:0007669"/>
    <property type="project" value="TreeGrafter"/>
</dbReference>
<dbReference type="PANTHER" id="PTHR14269:SF62">
    <property type="entry name" value="CDP-DIACYLGLYCEROL--GLYCEROL-3-PHOSPHATE 3-PHOSPHATIDYLTRANSFERASE 1, CHLOROPLASTIC"/>
    <property type="match status" value="1"/>
</dbReference>
<evidence type="ECO:0000256" key="3">
    <source>
        <dbReference type="ARBA" id="ARBA00022516"/>
    </source>
</evidence>
<evidence type="ECO:0000256" key="4">
    <source>
        <dbReference type="ARBA" id="ARBA00022679"/>
    </source>
</evidence>
<dbReference type="InterPro" id="IPR004570">
    <property type="entry name" value="Phosphatidylglycerol_P_synth"/>
</dbReference>
<evidence type="ECO:0000256" key="2">
    <source>
        <dbReference type="ARBA" id="ARBA00010441"/>
    </source>
</evidence>
<evidence type="ECO:0000313" key="14">
    <source>
        <dbReference type="Proteomes" id="UP000230914"/>
    </source>
</evidence>
<evidence type="ECO:0008006" key="15">
    <source>
        <dbReference type="Google" id="ProtNLM"/>
    </source>
</evidence>
<keyword evidence="10" id="KW-1208">Phospholipid metabolism</keyword>
<feature type="transmembrane region" description="Helical" evidence="12">
    <location>
        <begin position="79"/>
        <end position="98"/>
    </location>
</feature>
<evidence type="ECO:0000256" key="12">
    <source>
        <dbReference type="SAM" id="Phobius"/>
    </source>
</evidence>
<proteinExistence type="inferred from homology"/>
<feature type="transmembrane region" description="Helical" evidence="12">
    <location>
        <begin position="160"/>
        <end position="181"/>
    </location>
</feature>
<keyword evidence="9" id="KW-0594">Phospholipid biosynthesis</keyword>
<keyword evidence="7" id="KW-0443">Lipid metabolism</keyword>
<feature type="transmembrane region" description="Helical" evidence="12">
    <location>
        <begin position="12"/>
        <end position="34"/>
    </location>
</feature>
<dbReference type="GO" id="GO:0008444">
    <property type="term" value="F:CDP-diacylglycerol-glycerol-3-phosphate 3-phosphatidyltransferase activity"/>
    <property type="evidence" value="ECO:0007669"/>
    <property type="project" value="InterPro"/>
</dbReference>
<dbReference type="EMBL" id="PDSL01000077">
    <property type="protein sequence ID" value="PIE31555.1"/>
    <property type="molecule type" value="Genomic_DNA"/>
</dbReference>
<keyword evidence="5 12" id="KW-0812">Transmembrane</keyword>
<feature type="transmembrane region" description="Helical" evidence="12">
    <location>
        <begin position="104"/>
        <end position="122"/>
    </location>
</feature>
<evidence type="ECO:0000256" key="9">
    <source>
        <dbReference type="ARBA" id="ARBA00023209"/>
    </source>
</evidence>
<accession>A0A2G6K7E6</accession>